<evidence type="ECO:0000313" key="1">
    <source>
        <dbReference type="EMBL" id="MDN4525227.1"/>
    </source>
</evidence>
<dbReference type="Pfam" id="PF08863">
    <property type="entry name" value="YolD"/>
    <property type="match status" value="1"/>
</dbReference>
<dbReference type="RefSeq" id="WP_301166271.1">
    <property type="nucleotide sequence ID" value="NZ_JAUHTR010000006.1"/>
</dbReference>
<reference evidence="1" key="1">
    <citation type="submission" date="2023-07" db="EMBL/GenBank/DDBJ databases">
        <title>Fictibacillus sp. isolated from freshwater pond.</title>
        <authorList>
            <person name="Kirdat K."/>
            <person name="Bhat A."/>
            <person name="Mourya A."/>
            <person name="Yadav A."/>
        </authorList>
    </citation>
    <scope>NUCLEOTIDE SEQUENCE</scope>
    <source>
        <strain evidence="1">NE201</strain>
    </source>
</reference>
<proteinExistence type="predicted"/>
<name>A0ABT8HYA0_9BACL</name>
<sequence length="112" mass="13149">MIKDRGSLKWTSMMLPEHVKQLREWEQEDTGAADEGHEWDEQLMEEMNRQILFAMEEAARVEINCRSGAFAGKQVRGCIYYYDPYRRMLRMVDDEGGRQDVFLQAVADITLL</sequence>
<gene>
    <name evidence="1" type="ORF">QYB97_12095</name>
</gene>
<keyword evidence="2" id="KW-1185">Reference proteome</keyword>
<evidence type="ECO:0000313" key="2">
    <source>
        <dbReference type="Proteomes" id="UP001172721"/>
    </source>
</evidence>
<accession>A0ABT8HYA0</accession>
<dbReference type="Proteomes" id="UP001172721">
    <property type="component" value="Unassembled WGS sequence"/>
</dbReference>
<dbReference type="EMBL" id="JAUHTR010000006">
    <property type="protein sequence ID" value="MDN4525227.1"/>
    <property type="molecule type" value="Genomic_DNA"/>
</dbReference>
<dbReference type="InterPro" id="IPR014962">
    <property type="entry name" value="YolD"/>
</dbReference>
<comment type="caution">
    <text evidence="1">The sequence shown here is derived from an EMBL/GenBank/DDBJ whole genome shotgun (WGS) entry which is preliminary data.</text>
</comment>
<protein>
    <submittedName>
        <fullName evidence="1">YolD-like family protein</fullName>
    </submittedName>
</protein>
<organism evidence="1 2">
    <name type="scientific">Fictibacillus fluitans</name>
    <dbReference type="NCBI Taxonomy" id="3058422"/>
    <lineage>
        <taxon>Bacteria</taxon>
        <taxon>Bacillati</taxon>
        <taxon>Bacillota</taxon>
        <taxon>Bacilli</taxon>
        <taxon>Bacillales</taxon>
        <taxon>Fictibacillaceae</taxon>
        <taxon>Fictibacillus</taxon>
    </lineage>
</organism>